<proteinExistence type="predicted"/>
<dbReference type="EMBL" id="MN739977">
    <property type="protein sequence ID" value="QHT81078.1"/>
    <property type="molecule type" value="Genomic_DNA"/>
</dbReference>
<reference evidence="1" key="1">
    <citation type="journal article" date="2020" name="Nature">
        <title>Giant virus diversity and host interactions through global metagenomics.</title>
        <authorList>
            <person name="Schulz F."/>
            <person name="Roux S."/>
            <person name="Paez-Espino D."/>
            <person name="Jungbluth S."/>
            <person name="Walsh D.A."/>
            <person name="Denef V.J."/>
            <person name="McMahon K.D."/>
            <person name="Konstantinidis K.T."/>
            <person name="Eloe-Fadrosh E.A."/>
            <person name="Kyrpides N.C."/>
            <person name="Woyke T."/>
        </authorList>
    </citation>
    <scope>NUCLEOTIDE SEQUENCE</scope>
    <source>
        <strain evidence="1">GVMAG-M-3300023184-135</strain>
    </source>
</reference>
<evidence type="ECO:0000313" key="1">
    <source>
        <dbReference type="EMBL" id="QHT81078.1"/>
    </source>
</evidence>
<accession>A0A6C0HK94</accession>
<protein>
    <submittedName>
        <fullName evidence="1">Uncharacterized protein</fullName>
    </submittedName>
</protein>
<name>A0A6C0HK94_9ZZZZ</name>
<dbReference type="AlphaFoldDB" id="A0A6C0HK94"/>
<organism evidence="1">
    <name type="scientific">viral metagenome</name>
    <dbReference type="NCBI Taxonomy" id="1070528"/>
    <lineage>
        <taxon>unclassified sequences</taxon>
        <taxon>metagenomes</taxon>
        <taxon>organismal metagenomes</taxon>
    </lineage>
</organism>
<sequence>MQFTMDYEILVYENNSMYDTRTANSGNVLDVFLDTCRQYVNPEYVNQDSTEFHSSNKFVSYADRSGNDKPMLVILIGTITDEMVVAIQDGLKKMYTHFCEDCGKEMVFLRTGVLVCNRC</sequence>